<name>A0A517ZJB9_9PLAN</name>
<evidence type="ECO:0000313" key="2">
    <source>
        <dbReference type="Proteomes" id="UP000319383"/>
    </source>
</evidence>
<keyword evidence="2" id="KW-1185">Reference proteome</keyword>
<dbReference type="InterPro" id="IPR007344">
    <property type="entry name" value="GrpB/CoaE"/>
</dbReference>
<protein>
    <submittedName>
        <fullName evidence="1">Dephospho-CoA kinase/protein folding accessory domain-containing protein</fullName>
    </submittedName>
</protein>
<dbReference type="EMBL" id="CP036276">
    <property type="protein sequence ID" value="QDU42574.1"/>
    <property type="molecule type" value="Genomic_DNA"/>
</dbReference>
<dbReference type="SUPFAM" id="SSF81301">
    <property type="entry name" value="Nucleotidyltransferase"/>
    <property type="match status" value="1"/>
</dbReference>
<proteinExistence type="predicted"/>
<reference evidence="1 2" key="1">
    <citation type="submission" date="2019-02" db="EMBL/GenBank/DDBJ databases">
        <title>Deep-cultivation of Planctomycetes and their phenomic and genomic characterization uncovers novel biology.</title>
        <authorList>
            <person name="Wiegand S."/>
            <person name="Jogler M."/>
            <person name="Boedeker C."/>
            <person name="Pinto D."/>
            <person name="Vollmers J."/>
            <person name="Rivas-Marin E."/>
            <person name="Kohn T."/>
            <person name="Peeters S.H."/>
            <person name="Heuer A."/>
            <person name="Rast P."/>
            <person name="Oberbeckmann S."/>
            <person name="Bunk B."/>
            <person name="Jeske O."/>
            <person name="Meyerdierks A."/>
            <person name="Storesund J.E."/>
            <person name="Kallscheuer N."/>
            <person name="Luecker S."/>
            <person name="Lage O.M."/>
            <person name="Pohl T."/>
            <person name="Merkel B.J."/>
            <person name="Hornburger P."/>
            <person name="Mueller R.-W."/>
            <person name="Bruemmer F."/>
            <person name="Labrenz M."/>
            <person name="Spormann A.M."/>
            <person name="Op den Camp H."/>
            <person name="Overmann J."/>
            <person name="Amann R."/>
            <person name="Jetten M.S.M."/>
            <person name="Mascher T."/>
            <person name="Medema M.H."/>
            <person name="Devos D.P."/>
            <person name="Kaster A.-K."/>
            <person name="Ovreas L."/>
            <person name="Rohde M."/>
            <person name="Galperin M.Y."/>
            <person name="Jogler C."/>
        </authorList>
    </citation>
    <scope>NUCLEOTIDE SEQUENCE [LARGE SCALE GENOMIC DNA]</scope>
    <source>
        <strain evidence="1 2">Mal52</strain>
    </source>
</reference>
<dbReference type="KEGG" id="sdyn:Mal52_10370"/>
<dbReference type="RefSeq" id="WP_145374609.1">
    <property type="nucleotide sequence ID" value="NZ_CP036276.1"/>
</dbReference>
<keyword evidence="1" id="KW-0418">Kinase</keyword>
<evidence type="ECO:0000313" key="1">
    <source>
        <dbReference type="EMBL" id="QDU42574.1"/>
    </source>
</evidence>
<keyword evidence="1" id="KW-0808">Transferase</keyword>
<gene>
    <name evidence="1" type="ORF">Mal52_10370</name>
</gene>
<organism evidence="1 2">
    <name type="scientific">Symmachiella dynata</name>
    <dbReference type="NCBI Taxonomy" id="2527995"/>
    <lineage>
        <taxon>Bacteria</taxon>
        <taxon>Pseudomonadati</taxon>
        <taxon>Planctomycetota</taxon>
        <taxon>Planctomycetia</taxon>
        <taxon>Planctomycetales</taxon>
        <taxon>Planctomycetaceae</taxon>
        <taxon>Symmachiella</taxon>
    </lineage>
</organism>
<dbReference type="Pfam" id="PF04229">
    <property type="entry name" value="GrpB"/>
    <property type="match status" value="1"/>
</dbReference>
<dbReference type="Gene3D" id="3.30.460.10">
    <property type="entry name" value="Beta Polymerase, domain 2"/>
    <property type="match status" value="1"/>
</dbReference>
<accession>A0A517ZJB9</accession>
<dbReference type="PANTHER" id="PTHR34822:SF1">
    <property type="entry name" value="GRPB FAMILY PROTEIN"/>
    <property type="match status" value="1"/>
</dbReference>
<dbReference type="AlphaFoldDB" id="A0A517ZJB9"/>
<dbReference type="GO" id="GO:0016301">
    <property type="term" value="F:kinase activity"/>
    <property type="evidence" value="ECO:0007669"/>
    <property type="project" value="UniProtKB-KW"/>
</dbReference>
<sequence>MASRYLFADYSSDWPRLFEEEVARWREMLGELLVKVHHVGSTSVPGLAAKPVIDLLPEVSDIAQVEARTEKIVEAGYRAWGEYGLPGRQFFTKDAGEFRSHNIHVYETGNVEIVRHVAFCAYLRSHDDERRDYEALKRAAYAAHPADIKGYCAFKDAWIKRVEPLAVAWFERQPWAV</sequence>
<dbReference type="InterPro" id="IPR043519">
    <property type="entry name" value="NT_sf"/>
</dbReference>
<dbReference type="PANTHER" id="PTHR34822">
    <property type="entry name" value="GRPB DOMAIN PROTEIN (AFU_ORTHOLOGUE AFUA_1G01530)"/>
    <property type="match status" value="1"/>
</dbReference>
<dbReference type="Proteomes" id="UP000319383">
    <property type="component" value="Chromosome"/>
</dbReference>